<feature type="domain" description="DRBM" evidence="6">
    <location>
        <begin position="242"/>
        <end position="323"/>
    </location>
</feature>
<evidence type="ECO:0000256" key="2">
    <source>
        <dbReference type="ARBA" id="ARBA00022759"/>
    </source>
</evidence>
<dbReference type="GO" id="GO:0005654">
    <property type="term" value="C:nucleoplasm"/>
    <property type="evidence" value="ECO:0007669"/>
    <property type="project" value="TreeGrafter"/>
</dbReference>
<dbReference type="Proteomes" id="UP001222325">
    <property type="component" value="Unassembled WGS sequence"/>
</dbReference>
<accession>A0AAD6UGX2</accession>
<keyword evidence="3" id="KW-0378">Hydrolase</keyword>
<dbReference type="GO" id="GO:0003723">
    <property type="term" value="F:RNA binding"/>
    <property type="evidence" value="ECO:0007669"/>
    <property type="project" value="UniProtKB-UniRule"/>
</dbReference>
<dbReference type="CDD" id="cd00593">
    <property type="entry name" value="RIBOc"/>
    <property type="match status" value="1"/>
</dbReference>
<keyword evidence="1" id="KW-0540">Nuclease</keyword>
<dbReference type="InterPro" id="IPR014720">
    <property type="entry name" value="dsRBD_dom"/>
</dbReference>
<evidence type="ECO:0000256" key="5">
    <source>
        <dbReference type="PROSITE-ProRule" id="PRU00266"/>
    </source>
</evidence>
<dbReference type="PROSITE" id="PS50137">
    <property type="entry name" value="DS_RBD"/>
    <property type="match status" value="1"/>
</dbReference>
<dbReference type="Pfam" id="PF00636">
    <property type="entry name" value="Ribonuclease_3"/>
    <property type="match status" value="1"/>
</dbReference>
<evidence type="ECO:0000259" key="6">
    <source>
        <dbReference type="PROSITE" id="PS50137"/>
    </source>
</evidence>
<reference evidence="8" key="1">
    <citation type="submission" date="2023-03" db="EMBL/GenBank/DDBJ databases">
        <title>Massive genome expansion in bonnet fungi (Mycena s.s.) driven by repeated elements and novel gene families across ecological guilds.</title>
        <authorList>
            <consortium name="Lawrence Berkeley National Laboratory"/>
            <person name="Harder C.B."/>
            <person name="Miyauchi S."/>
            <person name="Viragh M."/>
            <person name="Kuo A."/>
            <person name="Thoen E."/>
            <person name="Andreopoulos B."/>
            <person name="Lu D."/>
            <person name="Skrede I."/>
            <person name="Drula E."/>
            <person name="Henrissat B."/>
            <person name="Morin E."/>
            <person name="Kohler A."/>
            <person name="Barry K."/>
            <person name="LaButti K."/>
            <person name="Morin E."/>
            <person name="Salamov A."/>
            <person name="Lipzen A."/>
            <person name="Mereny Z."/>
            <person name="Hegedus B."/>
            <person name="Baldrian P."/>
            <person name="Stursova M."/>
            <person name="Weitz H."/>
            <person name="Taylor A."/>
            <person name="Grigoriev I.V."/>
            <person name="Nagy L.G."/>
            <person name="Martin F."/>
            <person name="Kauserud H."/>
        </authorList>
    </citation>
    <scope>NUCLEOTIDE SEQUENCE</scope>
    <source>
        <strain evidence="8">CBHHK173m</strain>
    </source>
</reference>
<dbReference type="SUPFAM" id="SSF69065">
    <property type="entry name" value="RNase III domain-like"/>
    <property type="match status" value="1"/>
</dbReference>
<protein>
    <submittedName>
        <fullName evidence="8">Ribonuclease III domain-containing protein</fullName>
    </submittedName>
</protein>
<dbReference type="Pfam" id="PF00035">
    <property type="entry name" value="dsrm"/>
    <property type="match status" value="1"/>
</dbReference>
<dbReference type="Gene3D" id="3.30.160.20">
    <property type="match status" value="1"/>
</dbReference>
<evidence type="ECO:0000259" key="7">
    <source>
        <dbReference type="PROSITE" id="PS50142"/>
    </source>
</evidence>
<evidence type="ECO:0000256" key="4">
    <source>
        <dbReference type="ARBA" id="ARBA00022884"/>
    </source>
</evidence>
<dbReference type="PROSITE" id="PS50142">
    <property type="entry name" value="RNASE_3_2"/>
    <property type="match status" value="1"/>
</dbReference>
<dbReference type="GO" id="GO:0034475">
    <property type="term" value="P:U4 snRNA 3'-end processing"/>
    <property type="evidence" value="ECO:0007669"/>
    <property type="project" value="TreeGrafter"/>
</dbReference>
<keyword evidence="4 5" id="KW-0694">RNA-binding</keyword>
<gene>
    <name evidence="8" type="ORF">B0H15DRAFT_586603</name>
</gene>
<dbReference type="InterPro" id="IPR036389">
    <property type="entry name" value="RNase_III_sf"/>
</dbReference>
<dbReference type="EMBL" id="JARJCN010000008">
    <property type="protein sequence ID" value="KAJ7098672.1"/>
    <property type="molecule type" value="Genomic_DNA"/>
</dbReference>
<dbReference type="GO" id="GO:0006369">
    <property type="term" value="P:termination of RNA polymerase II transcription"/>
    <property type="evidence" value="ECO:0007669"/>
    <property type="project" value="TreeGrafter"/>
</dbReference>
<dbReference type="InterPro" id="IPR000999">
    <property type="entry name" value="RNase_III_dom"/>
</dbReference>
<evidence type="ECO:0000256" key="1">
    <source>
        <dbReference type="ARBA" id="ARBA00022722"/>
    </source>
</evidence>
<evidence type="ECO:0000313" key="8">
    <source>
        <dbReference type="EMBL" id="KAJ7098672.1"/>
    </source>
</evidence>
<evidence type="ECO:0000256" key="3">
    <source>
        <dbReference type="ARBA" id="ARBA00022801"/>
    </source>
</evidence>
<sequence>MSSLQPDFGANAHLFPALPQIGNAQIRLRVFTHRSYFARPTNVFEDRADDPSPDNEKCVLRHSDRHWIGSFAGAIAAVSPQCTLTLTVPSSSTPRFEHLGDSVLGVVVTSLLHEMYPGLHVGPSTKVRAMIVGNATLAEISVRYKLPEQLRLHAAQAVTLRASTNVQADVFESFIGGLYSEKGVEPVQIWLNALFRPYAEAAYAIVRAQHGLAPVVPAVPVTCVSPTSSTSSAPTSPGGPAGHLALFNQYLQKSTQHVEWVYSDQAPFGAGASADAAWHGSKTTPVWSAQVLVDSVVYGRGRGNTKKAARNEAAKQGLTRLGVAV</sequence>
<dbReference type="PANTHER" id="PTHR11207">
    <property type="entry name" value="RIBONUCLEASE III"/>
    <property type="match status" value="1"/>
</dbReference>
<dbReference type="GO" id="GO:0004525">
    <property type="term" value="F:ribonuclease III activity"/>
    <property type="evidence" value="ECO:0007669"/>
    <property type="project" value="InterPro"/>
</dbReference>
<feature type="domain" description="RNase III" evidence="7">
    <location>
        <begin position="95"/>
        <end position="183"/>
    </location>
</feature>
<dbReference type="PANTHER" id="PTHR11207:SF0">
    <property type="entry name" value="RIBONUCLEASE 3"/>
    <property type="match status" value="1"/>
</dbReference>
<dbReference type="Gene3D" id="1.10.1520.10">
    <property type="entry name" value="Ribonuclease III domain"/>
    <property type="match status" value="1"/>
</dbReference>
<keyword evidence="2" id="KW-0255">Endonuclease</keyword>
<dbReference type="SUPFAM" id="SSF54768">
    <property type="entry name" value="dsRNA-binding domain-like"/>
    <property type="match status" value="1"/>
</dbReference>
<dbReference type="AlphaFoldDB" id="A0AAD6UGX2"/>
<name>A0AAD6UGX2_9AGAR</name>
<proteinExistence type="predicted"/>
<dbReference type="SMART" id="SM00535">
    <property type="entry name" value="RIBOc"/>
    <property type="match status" value="1"/>
</dbReference>
<evidence type="ECO:0000313" key="9">
    <source>
        <dbReference type="Proteomes" id="UP001222325"/>
    </source>
</evidence>
<comment type="caution">
    <text evidence="8">The sequence shown here is derived from an EMBL/GenBank/DDBJ whole genome shotgun (WGS) entry which is preliminary data.</text>
</comment>
<organism evidence="8 9">
    <name type="scientific">Mycena belliarum</name>
    <dbReference type="NCBI Taxonomy" id="1033014"/>
    <lineage>
        <taxon>Eukaryota</taxon>
        <taxon>Fungi</taxon>
        <taxon>Dikarya</taxon>
        <taxon>Basidiomycota</taxon>
        <taxon>Agaricomycotina</taxon>
        <taxon>Agaricomycetes</taxon>
        <taxon>Agaricomycetidae</taxon>
        <taxon>Agaricales</taxon>
        <taxon>Marasmiineae</taxon>
        <taxon>Mycenaceae</taxon>
        <taxon>Mycena</taxon>
    </lineage>
</organism>
<keyword evidence="9" id="KW-1185">Reference proteome</keyword>
<dbReference type="GO" id="GO:0006364">
    <property type="term" value="P:rRNA processing"/>
    <property type="evidence" value="ECO:0007669"/>
    <property type="project" value="TreeGrafter"/>
</dbReference>